<accession>A0A521AP60</accession>
<dbReference type="PROSITE" id="PS51257">
    <property type="entry name" value="PROKAR_LIPOPROTEIN"/>
    <property type="match status" value="1"/>
</dbReference>
<dbReference type="OrthoDB" id="1715058at2"/>
<gene>
    <name evidence="3" type="ORF">SAMN06264849_101264</name>
</gene>
<sequence>MCYRLWKGIVPLLLFPIILTGCLFGPEKKESAPIDPPPKNMEKEEEDSSDSSKDDSAAKHKDELELYFMTDAGYVVPYTMNVPKVEGIAKEAMEYMVKGGPAESDLPEGFSGILPEGTQINGLDIKDGTATVDFSKQFLDYKKEMEEKILSAVTWTLTGFDSVKEVDIRVDGQALEAMPKGKTPAQGMTRNGGINLELAKGTQASHSMPVTLYFLGQTQDNTVYYVPVTRMINSQKNVAKAVINELAKGPEHGSPLVSALTEAIKVNSVKIKGDTATADFSKELLQYSDDKKASRNALHAIVLSLTENTAAKKVKITVEGKSDLEDQGGDNFEKPVTRPERINPAEM</sequence>
<evidence type="ECO:0000256" key="1">
    <source>
        <dbReference type="SAM" id="MobiDB-lite"/>
    </source>
</evidence>
<feature type="domain" description="GerMN" evidence="2">
    <location>
        <begin position="239"/>
        <end position="327"/>
    </location>
</feature>
<dbReference type="Pfam" id="PF10646">
    <property type="entry name" value="Germane"/>
    <property type="match status" value="2"/>
</dbReference>
<evidence type="ECO:0000313" key="4">
    <source>
        <dbReference type="Proteomes" id="UP000315636"/>
    </source>
</evidence>
<evidence type="ECO:0000259" key="2">
    <source>
        <dbReference type="SMART" id="SM00909"/>
    </source>
</evidence>
<feature type="region of interest" description="Disordered" evidence="1">
    <location>
        <begin position="320"/>
        <end position="347"/>
    </location>
</feature>
<organism evidence="3 4">
    <name type="scientific">Melghirimyces algeriensis</name>
    <dbReference type="NCBI Taxonomy" id="910412"/>
    <lineage>
        <taxon>Bacteria</taxon>
        <taxon>Bacillati</taxon>
        <taxon>Bacillota</taxon>
        <taxon>Bacilli</taxon>
        <taxon>Bacillales</taxon>
        <taxon>Thermoactinomycetaceae</taxon>
        <taxon>Melghirimyces</taxon>
    </lineage>
</organism>
<keyword evidence="4" id="KW-1185">Reference proteome</keyword>
<dbReference type="InterPro" id="IPR019606">
    <property type="entry name" value="GerMN"/>
</dbReference>
<dbReference type="AlphaFoldDB" id="A0A521AP60"/>
<feature type="domain" description="GerMN" evidence="2">
    <location>
        <begin position="89"/>
        <end position="179"/>
    </location>
</feature>
<dbReference type="EMBL" id="FXTI01000001">
    <property type="protein sequence ID" value="SMO36586.1"/>
    <property type="molecule type" value="Genomic_DNA"/>
</dbReference>
<feature type="region of interest" description="Disordered" evidence="1">
    <location>
        <begin position="29"/>
        <end position="58"/>
    </location>
</feature>
<dbReference type="SMART" id="SM00909">
    <property type="entry name" value="Germane"/>
    <property type="match status" value="2"/>
</dbReference>
<dbReference type="RefSeq" id="WP_142503962.1">
    <property type="nucleotide sequence ID" value="NZ_FXTI01000001.1"/>
</dbReference>
<dbReference type="Proteomes" id="UP000315636">
    <property type="component" value="Unassembled WGS sequence"/>
</dbReference>
<protein>
    <submittedName>
        <fullName evidence="3">Germination protein M</fullName>
    </submittedName>
</protein>
<reference evidence="3 4" key="1">
    <citation type="submission" date="2017-05" db="EMBL/GenBank/DDBJ databases">
        <authorList>
            <person name="Varghese N."/>
            <person name="Submissions S."/>
        </authorList>
    </citation>
    <scope>NUCLEOTIDE SEQUENCE [LARGE SCALE GENOMIC DNA]</scope>
    <source>
        <strain evidence="3 4">DSM 45474</strain>
    </source>
</reference>
<evidence type="ECO:0000313" key="3">
    <source>
        <dbReference type="EMBL" id="SMO36586.1"/>
    </source>
</evidence>
<proteinExistence type="predicted"/>
<name>A0A521AP60_9BACL</name>
<feature type="compositionally biased region" description="Basic and acidic residues" evidence="1">
    <location>
        <begin position="331"/>
        <end position="347"/>
    </location>
</feature>